<comment type="caution">
    <text evidence="5">The sequence shown here is derived from an EMBL/GenBank/DDBJ whole genome shotgun (WGS) entry which is preliminary data.</text>
</comment>
<dbReference type="STRING" id="1123237.Salmuc_01286"/>
<feature type="transmembrane region" description="Helical" evidence="4">
    <location>
        <begin position="161"/>
        <end position="181"/>
    </location>
</feature>
<evidence type="ECO:0000313" key="6">
    <source>
        <dbReference type="Proteomes" id="UP000015347"/>
    </source>
</evidence>
<keyword evidence="6" id="KW-1185">Reference proteome</keyword>
<dbReference type="OrthoDB" id="1117124at2"/>
<dbReference type="Pfam" id="PF07690">
    <property type="entry name" value="MFS_1"/>
    <property type="match status" value="1"/>
</dbReference>
<feature type="transmembrane region" description="Helical" evidence="4">
    <location>
        <begin position="241"/>
        <end position="260"/>
    </location>
</feature>
<dbReference type="InterPro" id="IPR052528">
    <property type="entry name" value="Sugar_transport-like"/>
</dbReference>
<dbReference type="EMBL" id="APVH01000056">
    <property type="protein sequence ID" value="EPX76300.1"/>
    <property type="molecule type" value="Genomic_DNA"/>
</dbReference>
<dbReference type="PANTHER" id="PTHR23526">
    <property type="entry name" value="INTEGRAL MEMBRANE TRANSPORT PROTEIN-RELATED"/>
    <property type="match status" value="1"/>
</dbReference>
<accession>S9RDU5</accession>
<dbReference type="SUPFAM" id="SSF103473">
    <property type="entry name" value="MFS general substrate transporter"/>
    <property type="match status" value="1"/>
</dbReference>
<keyword evidence="3 4" id="KW-0472">Membrane</keyword>
<name>S9RDU5_9RHOB</name>
<dbReference type="InterPro" id="IPR036259">
    <property type="entry name" value="MFS_trans_sf"/>
</dbReference>
<organism evidence="5 6">
    <name type="scientific">Salipiger mucosus DSM 16094</name>
    <dbReference type="NCBI Taxonomy" id="1123237"/>
    <lineage>
        <taxon>Bacteria</taxon>
        <taxon>Pseudomonadati</taxon>
        <taxon>Pseudomonadota</taxon>
        <taxon>Alphaproteobacteria</taxon>
        <taxon>Rhodobacterales</taxon>
        <taxon>Roseobacteraceae</taxon>
        <taxon>Salipiger</taxon>
    </lineage>
</organism>
<evidence type="ECO:0000256" key="3">
    <source>
        <dbReference type="ARBA" id="ARBA00023136"/>
    </source>
</evidence>
<sequence>MTTFDERRVFDTLTEAGDAADRTEARNGLRHVVSLSMTKLADGLINPKLVLTWLAGALGAPAAVTGLLVPIREAGALLPQMLLAGPVQGMAHRKWAWVLGSLGQGIAAAGMVAVALTLEGRAAGLALCALLALLALSRSAASVSYKDVLGKTVRKTRRGSVTGTAASVASVGVLVFALLLMSGLLETVAAVALAIGLASILWLVAGALFSRLEEEASAEAGEAPVIDLAPWREDAQFRRFVYARGALTATALAPPYIVLLEGEGGALQALGALVLASAAASFVSSYVWGRLADRSSRQVLVLAGFAGGAAMALAALAGALGWAATAWVAPLVLFGLMVAYHGVRQGRSTYLVDMAPEDARARYAALANTLIGGLLLLTGAFGGALAFVGPVAALAGFAVLSALGGVLALGLKEVERAG</sequence>
<feature type="transmembrane region" description="Helical" evidence="4">
    <location>
        <begin position="95"/>
        <end position="116"/>
    </location>
</feature>
<dbReference type="AlphaFoldDB" id="S9RDU5"/>
<protein>
    <submittedName>
        <fullName evidence="5">Permease of the major facilitator superfamily</fullName>
    </submittedName>
</protein>
<dbReference type="GO" id="GO:0022857">
    <property type="term" value="F:transmembrane transporter activity"/>
    <property type="evidence" value="ECO:0007669"/>
    <property type="project" value="InterPro"/>
</dbReference>
<keyword evidence="1 4" id="KW-0812">Transmembrane</keyword>
<proteinExistence type="predicted"/>
<feature type="transmembrane region" description="Helical" evidence="4">
    <location>
        <begin position="50"/>
        <end position="71"/>
    </location>
</feature>
<dbReference type="InterPro" id="IPR011701">
    <property type="entry name" value="MFS"/>
</dbReference>
<dbReference type="HOGENOM" id="CLU_051156_0_0_5"/>
<feature type="transmembrane region" description="Helical" evidence="4">
    <location>
        <begin position="363"/>
        <end position="385"/>
    </location>
</feature>
<reference evidence="6" key="1">
    <citation type="journal article" date="2014" name="Stand. Genomic Sci.">
        <title>Genome sequence of the exopolysaccharide-producing Salipiger mucosus type strain (DSM 16094(T)), a moderately halophilic member of the Roseobacter clade.</title>
        <authorList>
            <person name="Riedel T."/>
            <person name="Spring S."/>
            <person name="Fiebig A."/>
            <person name="Petersen J."/>
            <person name="Kyrpides N.C."/>
            <person name="Goker M."/>
            <person name="Klenk H.P."/>
        </authorList>
    </citation>
    <scope>NUCLEOTIDE SEQUENCE [LARGE SCALE GENOMIC DNA]</scope>
    <source>
        <strain evidence="6">DSM 16094</strain>
    </source>
</reference>
<feature type="transmembrane region" description="Helical" evidence="4">
    <location>
        <begin position="391"/>
        <end position="411"/>
    </location>
</feature>
<evidence type="ECO:0000256" key="4">
    <source>
        <dbReference type="SAM" id="Phobius"/>
    </source>
</evidence>
<feature type="transmembrane region" description="Helical" evidence="4">
    <location>
        <begin position="122"/>
        <end position="141"/>
    </location>
</feature>
<dbReference type="PANTHER" id="PTHR23526:SF4">
    <property type="entry name" value="INTEGRAL MEMBRANE TRANSPORT PROTEIN"/>
    <property type="match status" value="1"/>
</dbReference>
<gene>
    <name evidence="5" type="ORF">Salmuc_01286</name>
</gene>
<dbReference type="RefSeq" id="WP_020043618.1">
    <property type="nucleotide sequence ID" value="NZ_KE557284.1"/>
</dbReference>
<feature type="transmembrane region" description="Helical" evidence="4">
    <location>
        <begin position="187"/>
        <end position="209"/>
    </location>
</feature>
<dbReference type="Gene3D" id="1.20.1250.20">
    <property type="entry name" value="MFS general substrate transporter like domains"/>
    <property type="match status" value="1"/>
</dbReference>
<feature type="transmembrane region" description="Helical" evidence="4">
    <location>
        <begin position="266"/>
        <end position="287"/>
    </location>
</feature>
<evidence type="ECO:0000313" key="5">
    <source>
        <dbReference type="EMBL" id="EPX76300.1"/>
    </source>
</evidence>
<evidence type="ECO:0000256" key="1">
    <source>
        <dbReference type="ARBA" id="ARBA00022692"/>
    </source>
</evidence>
<keyword evidence="2 4" id="KW-1133">Transmembrane helix</keyword>
<feature type="transmembrane region" description="Helical" evidence="4">
    <location>
        <begin position="326"/>
        <end position="343"/>
    </location>
</feature>
<evidence type="ECO:0000256" key="2">
    <source>
        <dbReference type="ARBA" id="ARBA00022989"/>
    </source>
</evidence>
<dbReference type="eggNOG" id="COG2270">
    <property type="taxonomic scope" value="Bacteria"/>
</dbReference>
<dbReference type="Proteomes" id="UP000015347">
    <property type="component" value="Unassembled WGS sequence"/>
</dbReference>
<feature type="transmembrane region" description="Helical" evidence="4">
    <location>
        <begin position="299"/>
        <end position="320"/>
    </location>
</feature>